<feature type="domain" description="Helix-turn-helix" evidence="1">
    <location>
        <begin position="10"/>
        <end position="60"/>
    </location>
</feature>
<dbReference type="RefSeq" id="WP_053171316.1">
    <property type="nucleotide sequence ID" value="NZ_LFYT02000048.1"/>
</dbReference>
<proteinExistence type="predicted"/>
<dbReference type="STRING" id="1293045.H663_07080"/>
<reference evidence="2" key="1">
    <citation type="submission" date="2017-04" db="EMBL/GenBank/DDBJ databases">
        <title>Unexpected and diverse lifestyles within the genus Limnohabitans.</title>
        <authorList>
            <person name="Kasalicky V."/>
            <person name="Mehrshad M."/>
            <person name="Andrei S.-A."/>
            <person name="Salcher M."/>
            <person name="Kratochvilova H."/>
            <person name="Simek K."/>
            <person name="Ghai R."/>
        </authorList>
    </citation>
    <scope>NUCLEOTIDE SEQUENCE [LARGE SCALE GENOMIC DNA]</scope>
    <source>
        <strain evidence="2">II-D5</strain>
    </source>
</reference>
<dbReference type="AlphaFoldDB" id="A0A2T7U8I6"/>
<dbReference type="InterPro" id="IPR009061">
    <property type="entry name" value="DNA-bd_dom_put_sf"/>
</dbReference>
<dbReference type="Proteomes" id="UP000037507">
    <property type="component" value="Unassembled WGS sequence"/>
</dbReference>
<comment type="caution">
    <text evidence="2">The sequence shown here is derived from an EMBL/GenBank/DDBJ whole genome shotgun (WGS) entry which is preliminary data.</text>
</comment>
<keyword evidence="2" id="KW-0238">DNA-binding</keyword>
<gene>
    <name evidence="2" type="ORF">H663_019730</name>
</gene>
<evidence type="ECO:0000313" key="2">
    <source>
        <dbReference type="EMBL" id="PVE40951.1"/>
    </source>
</evidence>
<dbReference type="Gene3D" id="1.10.1660.10">
    <property type="match status" value="1"/>
</dbReference>
<dbReference type="InterPro" id="IPR041657">
    <property type="entry name" value="HTH_17"/>
</dbReference>
<dbReference type="OrthoDB" id="8903315at2"/>
<dbReference type="InterPro" id="IPR010093">
    <property type="entry name" value="SinI_DNA-bd"/>
</dbReference>
<dbReference type="NCBIfam" id="TIGR01764">
    <property type="entry name" value="excise"/>
    <property type="match status" value="1"/>
</dbReference>
<dbReference type="EMBL" id="LFYT02000048">
    <property type="protein sequence ID" value="PVE40951.1"/>
    <property type="molecule type" value="Genomic_DNA"/>
</dbReference>
<dbReference type="SUPFAM" id="SSF46955">
    <property type="entry name" value="Putative DNA-binding domain"/>
    <property type="match status" value="1"/>
</dbReference>
<evidence type="ECO:0000259" key="1">
    <source>
        <dbReference type="Pfam" id="PF12728"/>
    </source>
</evidence>
<evidence type="ECO:0000313" key="3">
    <source>
        <dbReference type="Proteomes" id="UP000037507"/>
    </source>
</evidence>
<keyword evidence="3" id="KW-1185">Reference proteome</keyword>
<accession>A0A2T7U8I6</accession>
<name>A0A2T7U8I6_9BURK</name>
<protein>
    <submittedName>
        <fullName evidence="2">DNA-binding protein</fullName>
    </submittedName>
</protein>
<organism evidence="2 3">
    <name type="scientific">Limnohabitans planktonicus II-D5</name>
    <dbReference type="NCBI Taxonomy" id="1293045"/>
    <lineage>
        <taxon>Bacteria</taxon>
        <taxon>Pseudomonadati</taxon>
        <taxon>Pseudomonadota</taxon>
        <taxon>Betaproteobacteria</taxon>
        <taxon>Burkholderiales</taxon>
        <taxon>Comamonadaceae</taxon>
        <taxon>Limnohabitans</taxon>
    </lineage>
</organism>
<dbReference type="GO" id="GO:0003677">
    <property type="term" value="F:DNA binding"/>
    <property type="evidence" value="ECO:0007669"/>
    <property type="project" value="UniProtKB-KW"/>
</dbReference>
<dbReference type="Pfam" id="PF12728">
    <property type="entry name" value="HTH_17"/>
    <property type="match status" value="1"/>
</dbReference>
<sequence>MRNTKTTQEYFSTSQAAKLLGLSVGTIQRMVENGVFKAFVTQGGHRRILSSSFSQYCKQQGFQSPKTDSDKPLVCILHSSEALTPALTLLKELPQVKVMTHPLDLMNIHQNVGVFFIDARIPWMHSSPLHLQDDAIQNAHIVVYNSHDLPATSALHLSQSISLFENDISTDLVYGYMLGHAHAQETANLKSHPTKAAH</sequence>